<comment type="caution">
    <text evidence="1">The sequence shown here is derived from an EMBL/GenBank/DDBJ whole genome shotgun (WGS) entry which is preliminary data.</text>
</comment>
<gene>
    <name evidence="1" type="ORF">Tco025E_00702</name>
</gene>
<keyword evidence="2" id="KW-1185">Reference proteome</keyword>
<dbReference type="EMBL" id="MKKU01000019">
    <property type="protein sequence ID" value="RNF27018.1"/>
    <property type="molecule type" value="Genomic_DNA"/>
</dbReference>
<sequence length="112" mass="11533">MSIRDELVGKLTAALAELQRRHAASVNVPLDSELLGAVADYIEQGVEGQTTLQRLHGALLQSVAASGDAIPAVKGGGSAVAGETGSLEDSAEDLGRRRAGRLLAQALALRFS</sequence>
<organism evidence="1 2">
    <name type="scientific">Trypanosoma conorhini</name>
    <dbReference type="NCBI Taxonomy" id="83891"/>
    <lineage>
        <taxon>Eukaryota</taxon>
        <taxon>Discoba</taxon>
        <taxon>Euglenozoa</taxon>
        <taxon>Kinetoplastea</taxon>
        <taxon>Metakinetoplastina</taxon>
        <taxon>Trypanosomatida</taxon>
        <taxon>Trypanosomatidae</taxon>
        <taxon>Trypanosoma</taxon>
    </lineage>
</organism>
<dbReference type="AlphaFoldDB" id="A0A422QAN1"/>
<dbReference type="RefSeq" id="XP_029232224.1">
    <property type="nucleotide sequence ID" value="XM_029367642.1"/>
</dbReference>
<evidence type="ECO:0000313" key="1">
    <source>
        <dbReference type="EMBL" id="RNF27018.1"/>
    </source>
</evidence>
<dbReference type="OrthoDB" id="250064at2759"/>
<proteinExistence type="predicted"/>
<name>A0A422QAN1_9TRYP</name>
<dbReference type="Proteomes" id="UP000284403">
    <property type="component" value="Unassembled WGS sequence"/>
</dbReference>
<dbReference type="GeneID" id="40314313"/>
<evidence type="ECO:0000313" key="2">
    <source>
        <dbReference type="Proteomes" id="UP000284403"/>
    </source>
</evidence>
<reference evidence="1 2" key="1">
    <citation type="journal article" date="2018" name="BMC Genomics">
        <title>Genomic comparison of Trypanosoma conorhini and Trypanosoma rangeli to Trypanosoma cruzi strains of high and low virulence.</title>
        <authorList>
            <person name="Bradwell K.R."/>
            <person name="Koparde V.N."/>
            <person name="Matveyev A.V."/>
            <person name="Serrano M.G."/>
            <person name="Alves J.M."/>
            <person name="Parikh H."/>
            <person name="Huang B."/>
            <person name="Lee V."/>
            <person name="Espinosa-Alvarez O."/>
            <person name="Ortiz P.A."/>
            <person name="Costa-Martins A.G."/>
            <person name="Teixeira M.M."/>
            <person name="Buck G.A."/>
        </authorList>
    </citation>
    <scope>NUCLEOTIDE SEQUENCE [LARGE SCALE GENOMIC DNA]</scope>
    <source>
        <strain evidence="1 2">025E</strain>
    </source>
</reference>
<protein>
    <submittedName>
        <fullName evidence="1">Uncharacterized protein</fullName>
    </submittedName>
</protein>
<accession>A0A422QAN1</accession>